<keyword evidence="3 5" id="KW-0660">Purine salvage</keyword>
<comment type="subunit">
    <text evidence="4 5">Homohexamer. Dimer of a homotrimer.</text>
</comment>
<dbReference type="InterPro" id="IPR010044">
    <property type="entry name" value="MTAP"/>
</dbReference>
<gene>
    <name evidence="8" type="primary">mtnP</name>
    <name evidence="7" type="ORF">AN188_01168</name>
    <name evidence="8" type="ORF">APG09_01243</name>
</gene>
<dbReference type="Gene3D" id="3.40.50.1580">
    <property type="entry name" value="Nucleoside phosphorylase domain"/>
    <property type="match status" value="1"/>
</dbReference>
<feature type="binding site" evidence="5">
    <location>
        <position position="187"/>
    </location>
    <ligand>
        <name>phosphate</name>
        <dbReference type="ChEBI" id="CHEBI:43474"/>
    </ligand>
</feature>
<comment type="similarity">
    <text evidence="5">Belongs to the PNP/MTAP phosphorylase family. MTAP subfamily.</text>
</comment>
<feature type="binding site" evidence="5">
    <location>
        <position position="186"/>
    </location>
    <ligand>
        <name>substrate</name>
    </ligand>
</feature>
<organism evidence="8">
    <name type="scientific">Candidatus Methanofastidiosum methylothiophilum</name>
    <dbReference type="NCBI Taxonomy" id="1705564"/>
    <lineage>
        <taxon>Archaea</taxon>
        <taxon>Methanobacteriati</taxon>
        <taxon>Methanobacteriota</taxon>
        <taxon>Stenosarchaea group</taxon>
        <taxon>Candidatus Methanofastidiosia</taxon>
        <taxon>Candidatus Methanofastidiosales</taxon>
        <taxon>Candidatus Methanofastidiosaceae</taxon>
        <taxon>Candidatus Methanofastidiosum</taxon>
    </lineage>
</organism>
<dbReference type="PATRIC" id="fig|1706433.3.peg.1172"/>
<evidence type="ECO:0000313" key="7">
    <source>
        <dbReference type="EMBL" id="KYC54277.1"/>
    </source>
</evidence>
<dbReference type="GO" id="GO:0019509">
    <property type="term" value="P:L-methionine salvage from methylthioadenosine"/>
    <property type="evidence" value="ECO:0007669"/>
    <property type="project" value="TreeGrafter"/>
</dbReference>
<evidence type="ECO:0000256" key="1">
    <source>
        <dbReference type="ARBA" id="ARBA00022676"/>
    </source>
</evidence>
<comment type="miscellaneous">
    <text evidence="5">Although this enzyme belongs to the family of MTA phosphorylases based on sequence homology, it lacks several conserved amino acids in the substrate binding pocket that confer specificity towards MTA.</text>
</comment>
<evidence type="ECO:0000259" key="6">
    <source>
        <dbReference type="Pfam" id="PF01048"/>
    </source>
</evidence>
<dbReference type="InterPro" id="IPR018099">
    <property type="entry name" value="Purine_phosphorylase-2_CS"/>
</dbReference>
<accession>A0A150JI95</accession>
<dbReference type="InterPro" id="IPR000845">
    <property type="entry name" value="Nucleoside_phosphorylase_d"/>
</dbReference>
<dbReference type="AlphaFoldDB" id="A0A150JI95"/>
<dbReference type="Proteomes" id="UP000092420">
    <property type="component" value="Unassembled WGS sequence"/>
</dbReference>
<evidence type="ECO:0000313" key="8">
    <source>
        <dbReference type="EMBL" id="KYC56916.1"/>
    </source>
</evidence>
<dbReference type="InterPro" id="IPR035994">
    <property type="entry name" value="Nucleoside_phosphorylase_sf"/>
</dbReference>
<sequence length="248" mass="27598">MIDMAKVGIIGGSGLDDPKLLKDYEEITMKTKYGSPSSPIVIGSIRNVDVAILARHGRGHTIPPSKVNFRANVLALKEIGCEYIIATTAVGSLREEIHPGHLVFPDQFIDFTKKREYTFFDEERVVHTPMASPFSEILRSLFIDSGNKLGLKYHPKGTVITIEGPRFSTKAESNMFRVLGADVINMSTVPEVSLAKELGIEYATVAMSTDYDCWKENEESVTFEMIIKTMKKNADNVKKLIVETIPNI</sequence>
<feature type="site" description="Important for substrate specificity" evidence="5">
    <location>
        <position position="223"/>
    </location>
</feature>
<dbReference type="FunFam" id="3.40.50.1580:FF:000012">
    <property type="entry name" value="Probable 6-oxopurine nucleoside phosphorylase"/>
    <property type="match status" value="1"/>
</dbReference>
<proteinExistence type="inferred from homology"/>
<feature type="site" description="Important for substrate specificity" evidence="5">
    <location>
        <position position="168"/>
    </location>
</feature>
<keyword evidence="2 5" id="KW-0808">Transferase</keyword>
<reference evidence="8 9" key="1">
    <citation type="journal article" date="2016" name="ISME J.">
        <title>Chasing the elusive Euryarchaeota class WSA2: genomes reveal a uniquely fastidious methyl-reducing methanogen.</title>
        <authorList>
            <person name="Nobu M.K."/>
            <person name="Narihiro T."/>
            <person name="Kuroda K."/>
            <person name="Mei R."/>
            <person name="Liu W.T."/>
        </authorList>
    </citation>
    <scope>NUCLEOTIDE SEQUENCE [LARGE SCALE GENOMIC DNA]</scope>
    <source>
        <strain evidence="7">ADurb1013_Bin02101</strain>
        <strain evidence="8">ADurb1213_Bin02801</strain>
    </source>
</reference>
<dbReference type="HAMAP" id="MF_01963">
    <property type="entry name" value="MTAP"/>
    <property type="match status" value="1"/>
</dbReference>
<name>A0A150JI95_9EURY</name>
<keyword evidence="1 5" id="KW-0328">Glycosyltransferase</keyword>
<evidence type="ECO:0000256" key="2">
    <source>
        <dbReference type="ARBA" id="ARBA00022679"/>
    </source>
</evidence>
<dbReference type="EMBL" id="LNJB01000015">
    <property type="protein sequence ID" value="KYC54277.1"/>
    <property type="molecule type" value="Genomic_DNA"/>
</dbReference>
<dbReference type="GO" id="GO:0005829">
    <property type="term" value="C:cytosol"/>
    <property type="evidence" value="ECO:0007669"/>
    <property type="project" value="TreeGrafter"/>
</dbReference>
<dbReference type="PANTHER" id="PTHR42679:SF2">
    <property type="entry name" value="S-METHYL-5'-THIOADENOSINE PHOSPHORYLASE"/>
    <property type="match status" value="1"/>
</dbReference>
<dbReference type="PROSITE" id="PS01240">
    <property type="entry name" value="PNP_MTAP_2"/>
    <property type="match status" value="1"/>
</dbReference>
<dbReference type="UniPathway" id="UPA00606"/>
<feature type="binding site" evidence="5">
    <location>
        <begin position="55"/>
        <end position="56"/>
    </location>
    <ligand>
        <name>phosphate</name>
        <dbReference type="ChEBI" id="CHEBI:43474"/>
    </ligand>
</feature>
<dbReference type="EMBL" id="LNJE01000015">
    <property type="protein sequence ID" value="KYC56916.1"/>
    <property type="molecule type" value="Genomic_DNA"/>
</dbReference>
<protein>
    <recommendedName>
        <fullName evidence="5">Purine nucleoside phosphorylase</fullName>
        <shortName evidence="5">PNP</shortName>
        <ecNumber evidence="5">2.4.2.1</ecNumber>
    </recommendedName>
</protein>
<evidence type="ECO:0000256" key="4">
    <source>
        <dbReference type="ARBA" id="ARBA00063054"/>
    </source>
</evidence>
<evidence type="ECO:0000256" key="3">
    <source>
        <dbReference type="ARBA" id="ARBA00022726"/>
    </source>
</evidence>
<dbReference type="CDD" id="cd09010">
    <property type="entry name" value="MTAP_SsMTAPII_like_MTIP"/>
    <property type="match status" value="1"/>
</dbReference>
<evidence type="ECO:0000313" key="9">
    <source>
        <dbReference type="Proteomes" id="UP000092420"/>
    </source>
</evidence>
<dbReference type="EC" id="2.4.2.1" evidence="5"/>
<dbReference type="PANTHER" id="PTHR42679">
    <property type="entry name" value="S-METHYL-5'-THIOADENOSINE PHOSPHORYLASE"/>
    <property type="match status" value="1"/>
</dbReference>
<dbReference type="NCBIfam" id="TIGR01694">
    <property type="entry name" value="MTAP"/>
    <property type="match status" value="1"/>
</dbReference>
<dbReference type="PATRIC" id="fig|1706435.3.peg.1237"/>
<feature type="binding site" evidence="5">
    <location>
        <begin position="210"/>
        <end position="212"/>
    </location>
    <ligand>
        <name>substrate</name>
    </ligand>
</feature>
<comment type="caution">
    <text evidence="8">The sequence shown here is derived from an EMBL/GenBank/DDBJ whole genome shotgun (WGS) entry which is preliminary data.</text>
</comment>
<feature type="binding site" evidence="5">
    <location>
        <begin position="88"/>
        <end position="89"/>
    </location>
    <ligand>
        <name>phosphate</name>
        <dbReference type="ChEBI" id="CHEBI:43474"/>
    </ligand>
</feature>
<dbReference type="SUPFAM" id="SSF53167">
    <property type="entry name" value="Purine and uridine phosphorylases"/>
    <property type="match status" value="1"/>
</dbReference>
<comment type="catalytic activity">
    <reaction evidence="5">
        <text>a purine D-ribonucleoside + phosphate = a purine nucleobase + alpha-D-ribose 1-phosphate</text>
        <dbReference type="Rhea" id="RHEA:19805"/>
        <dbReference type="ChEBI" id="CHEBI:26386"/>
        <dbReference type="ChEBI" id="CHEBI:43474"/>
        <dbReference type="ChEBI" id="CHEBI:57720"/>
        <dbReference type="ChEBI" id="CHEBI:142355"/>
        <dbReference type="EC" id="2.4.2.1"/>
    </reaction>
</comment>
<comment type="function">
    <text evidence="5">Purine nucleoside phosphorylase involved in purine salvage.</text>
</comment>
<dbReference type="GO" id="GO:0006166">
    <property type="term" value="P:purine ribonucleoside salvage"/>
    <property type="evidence" value="ECO:0007669"/>
    <property type="project" value="UniProtKB-UniRule"/>
</dbReference>
<accession>A0A150JAL0</accession>
<dbReference type="Pfam" id="PF01048">
    <property type="entry name" value="PNP_UDP_1"/>
    <property type="match status" value="1"/>
</dbReference>
<comment type="pathway">
    <text evidence="5">Purine metabolism; purine nucleoside salvage.</text>
</comment>
<feature type="binding site" evidence="5">
    <location>
        <position position="13"/>
    </location>
    <ligand>
        <name>phosphate</name>
        <dbReference type="ChEBI" id="CHEBI:43474"/>
    </ligand>
</feature>
<accession>A0A150JFN8</accession>
<feature type="domain" description="Nucleoside phosphorylase" evidence="6">
    <location>
        <begin position="6"/>
        <end position="245"/>
    </location>
</feature>
<dbReference type="GO" id="GO:0017061">
    <property type="term" value="F:S-methyl-5-thioadenosine phosphorylase activity"/>
    <property type="evidence" value="ECO:0007669"/>
    <property type="project" value="InterPro"/>
</dbReference>
<evidence type="ECO:0000256" key="5">
    <source>
        <dbReference type="HAMAP-Rule" id="MF_01963"/>
    </source>
</evidence>